<dbReference type="Proteomes" id="UP000198280">
    <property type="component" value="Unassembled WGS sequence"/>
</dbReference>
<dbReference type="AlphaFoldDB" id="A0A239NCG2"/>
<organism evidence="2 3">
    <name type="scientific">Actinacidiphila glaucinigra</name>
    <dbReference type="NCBI Taxonomy" id="235986"/>
    <lineage>
        <taxon>Bacteria</taxon>
        <taxon>Bacillati</taxon>
        <taxon>Actinomycetota</taxon>
        <taxon>Actinomycetes</taxon>
        <taxon>Kitasatosporales</taxon>
        <taxon>Streptomycetaceae</taxon>
        <taxon>Actinacidiphila</taxon>
    </lineage>
</organism>
<sequence>MQGGDAPLHFTVVDAPAAFVAVVEVTTLVVEDLVDADTAARAFCVILVDVGHDEAQNLERTRRGAGHPLAEDDRALGGGRGDVRHAKVVTGRE</sequence>
<evidence type="ECO:0000256" key="1">
    <source>
        <dbReference type="SAM" id="MobiDB-lite"/>
    </source>
</evidence>
<feature type="region of interest" description="Disordered" evidence="1">
    <location>
        <begin position="60"/>
        <end position="93"/>
    </location>
</feature>
<reference evidence="2 3" key="1">
    <citation type="submission" date="2017-06" db="EMBL/GenBank/DDBJ databases">
        <authorList>
            <person name="Kim H.J."/>
            <person name="Triplett B.A."/>
        </authorList>
    </citation>
    <scope>NUCLEOTIDE SEQUENCE [LARGE SCALE GENOMIC DNA]</scope>
    <source>
        <strain evidence="2 3">CGMCC 4.1858</strain>
    </source>
</reference>
<evidence type="ECO:0000313" key="3">
    <source>
        <dbReference type="Proteomes" id="UP000198280"/>
    </source>
</evidence>
<accession>A0A239NCG2</accession>
<name>A0A239NCG2_9ACTN</name>
<gene>
    <name evidence="2" type="ORF">SAMN05216252_13425</name>
</gene>
<keyword evidence="3" id="KW-1185">Reference proteome</keyword>
<feature type="compositionally biased region" description="Basic and acidic residues" evidence="1">
    <location>
        <begin position="69"/>
        <end position="93"/>
    </location>
</feature>
<protein>
    <submittedName>
        <fullName evidence="2">Uncharacterized protein</fullName>
    </submittedName>
</protein>
<evidence type="ECO:0000313" key="2">
    <source>
        <dbReference type="EMBL" id="SNT52601.1"/>
    </source>
</evidence>
<dbReference type="RefSeq" id="WP_179280154.1">
    <property type="nucleotide sequence ID" value="NZ_FZOF01000034.1"/>
</dbReference>
<proteinExistence type="predicted"/>
<dbReference type="EMBL" id="FZOF01000034">
    <property type="protein sequence ID" value="SNT52601.1"/>
    <property type="molecule type" value="Genomic_DNA"/>
</dbReference>